<dbReference type="Proteomes" id="UP001597542">
    <property type="component" value="Unassembled WGS sequence"/>
</dbReference>
<sequence>MLDGIRGQLSDARGQVEGLSGSVPQGVDAGLLTGPLDAALSSLVESAAQFSTALGGVADDVETGKKDYERAEADVRDQLPRPGGGA</sequence>
<dbReference type="RefSeq" id="WP_344268755.1">
    <property type="nucleotide sequence ID" value="NZ_BAAAHV010000006.1"/>
</dbReference>
<evidence type="ECO:0008006" key="4">
    <source>
        <dbReference type="Google" id="ProtNLM"/>
    </source>
</evidence>
<dbReference type="EMBL" id="JBHUKQ010000036">
    <property type="protein sequence ID" value="MFD2487959.1"/>
    <property type="molecule type" value="Genomic_DNA"/>
</dbReference>
<organism evidence="2 3">
    <name type="scientific">Amycolatopsis albidoflavus</name>
    <dbReference type="NCBI Taxonomy" id="102226"/>
    <lineage>
        <taxon>Bacteria</taxon>
        <taxon>Bacillati</taxon>
        <taxon>Actinomycetota</taxon>
        <taxon>Actinomycetes</taxon>
        <taxon>Pseudonocardiales</taxon>
        <taxon>Pseudonocardiaceae</taxon>
        <taxon>Amycolatopsis</taxon>
    </lineage>
</organism>
<accession>A0ABW5IGH7</accession>
<evidence type="ECO:0000256" key="1">
    <source>
        <dbReference type="SAM" id="MobiDB-lite"/>
    </source>
</evidence>
<name>A0ABW5IGH7_9PSEU</name>
<protein>
    <recommendedName>
        <fullName evidence="4">ESX-1 secretion-associated protein</fullName>
    </recommendedName>
</protein>
<reference evidence="3" key="1">
    <citation type="journal article" date="2019" name="Int. J. Syst. Evol. Microbiol.">
        <title>The Global Catalogue of Microorganisms (GCM) 10K type strain sequencing project: providing services to taxonomists for standard genome sequencing and annotation.</title>
        <authorList>
            <consortium name="The Broad Institute Genomics Platform"/>
            <consortium name="The Broad Institute Genome Sequencing Center for Infectious Disease"/>
            <person name="Wu L."/>
            <person name="Ma J."/>
        </authorList>
    </citation>
    <scope>NUCLEOTIDE SEQUENCE [LARGE SCALE GENOMIC DNA]</scope>
    <source>
        <strain evidence="3">CGMCC 4.7638</strain>
    </source>
</reference>
<proteinExistence type="predicted"/>
<evidence type="ECO:0000313" key="3">
    <source>
        <dbReference type="Proteomes" id="UP001597542"/>
    </source>
</evidence>
<feature type="compositionally biased region" description="Basic and acidic residues" evidence="1">
    <location>
        <begin position="62"/>
        <end position="79"/>
    </location>
</feature>
<comment type="caution">
    <text evidence="2">The sequence shown here is derived from an EMBL/GenBank/DDBJ whole genome shotgun (WGS) entry which is preliminary data.</text>
</comment>
<gene>
    <name evidence="2" type="ORF">ACFSUT_47320</name>
</gene>
<feature type="region of interest" description="Disordered" evidence="1">
    <location>
        <begin position="61"/>
        <end position="86"/>
    </location>
</feature>
<evidence type="ECO:0000313" key="2">
    <source>
        <dbReference type="EMBL" id="MFD2487959.1"/>
    </source>
</evidence>
<keyword evidence="3" id="KW-1185">Reference proteome</keyword>